<accession>A0A9D2WRS3</accession>
<dbReference type="OrthoDB" id="9805098at2"/>
<evidence type="ECO:0000256" key="1">
    <source>
        <dbReference type="ARBA" id="ARBA00022649"/>
    </source>
</evidence>
<comment type="caution">
    <text evidence="2">The sequence shown here is derived from an EMBL/GenBank/DDBJ whole genome shotgun (WGS) entry which is preliminary data.</text>
</comment>
<keyword evidence="3" id="KW-1185">Reference proteome</keyword>
<dbReference type="InterPro" id="IPR052747">
    <property type="entry name" value="TA_system_RelE_toxin"/>
</dbReference>
<dbReference type="Pfam" id="PF05016">
    <property type="entry name" value="ParE_toxin"/>
    <property type="match status" value="1"/>
</dbReference>
<evidence type="ECO:0000313" key="3">
    <source>
        <dbReference type="Proteomes" id="UP000798488"/>
    </source>
</evidence>
<dbReference type="SUPFAM" id="SSF143011">
    <property type="entry name" value="RelE-like"/>
    <property type="match status" value="1"/>
</dbReference>
<organism evidence="2 3">
    <name type="scientific">Sporotomaculum syntrophicum</name>
    <dbReference type="NCBI Taxonomy" id="182264"/>
    <lineage>
        <taxon>Bacteria</taxon>
        <taxon>Bacillati</taxon>
        <taxon>Bacillota</taxon>
        <taxon>Clostridia</taxon>
        <taxon>Eubacteriales</taxon>
        <taxon>Desulfallaceae</taxon>
        <taxon>Sporotomaculum</taxon>
    </lineage>
</organism>
<evidence type="ECO:0000313" key="2">
    <source>
        <dbReference type="EMBL" id="KAF1086385.1"/>
    </source>
</evidence>
<dbReference type="PANTHER" id="PTHR38813:SF1">
    <property type="entry name" value="TOXIN RELE1-RELATED"/>
    <property type="match status" value="1"/>
</dbReference>
<reference evidence="2" key="1">
    <citation type="submission" date="2016-02" db="EMBL/GenBank/DDBJ databases">
        <title>Draft Genome Sequence of Sporotomaculum syntrophicum Strain FB, a Syntrophic Benzoate Degrader.</title>
        <authorList>
            <person name="Nobu M.K."/>
            <person name="Narihiro T."/>
            <person name="Qiu Y.-L."/>
            <person name="Ohashi A."/>
            <person name="Liu W.-T."/>
            <person name="Yuji S."/>
        </authorList>
    </citation>
    <scope>NUCLEOTIDE SEQUENCE</scope>
    <source>
        <strain evidence="2">FB</strain>
    </source>
</reference>
<dbReference type="Gene3D" id="3.30.2310.20">
    <property type="entry name" value="RelE-like"/>
    <property type="match status" value="1"/>
</dbReference>
<gene>
    <name evidence="2" type="ORF">SPSYN_00103</name>
</gene>
<name>A0A9D2WRS3_9FIRM</name>
<dbReference type="EMBL" id="LSRS01000001">
    <property type="protein sequence ID" value="KAF1086385.1"/>
    <property type="molecule type" value="Genomic_DNA"/>
</dbReference>
<keyword evidence="1" id="KW-1277">Toxin-antitoxin system</keyword>
<sequence length="85" mass="9766">MSYNVVIANSVQKVIKKMDKPTRERIIKRIKELQKSPWAGDVKPLKGLPGELRTRVGDWRIIYSIDSDQLIIIILKVSSRGDAYK</sequence>
<dbReference type="Proteomes" id="UP000798488">
    <property type="component" value="Unassembled WGS sequence"/>
</dbReference>
<dbReference type="InterPro" id="IPR035093">
    <property type="entry name" value="RelE/ParE_toxin_dom_sf"/>
</dbReference>
<dbReference type="PANTHER" id="PTHR38813">
    <property type="match status" value="1"/>
</dbReference>
<proteinExistence type="predicted"/>
<dbReference type="InterPro" id="IPR007712">
    <property type="entry name" value="RelE/ParE_toxin"/>
</dbReference>
<dbReference type="AlphaFoldDB" id="A0A9D2WRS3"/>
<dbReference type="RefSeq" id="WP_161820549.1">
    <property type="nucleotide sequence ID" value="NZ_LSRS01000001.1"/>
</dbReference>
<protein>
    <submittedName>
        <fullName evidence="2">Plasmid stabilization system protein</fullName>
    </submittedName>
</protein>